<dbReference type="RefSeq" id="WP_267678423.1">
    <property type="nucleotide sequence ID" value="NZ_CP113088.1"/>
</dbReference>
<reference evidence="2" key="1">
    <citation type="submission" date="2022-11" db="EMBL/GenBank/DDBJ databases">
        <title>Lacinutrix neustonica HL-RS19T sp. nov., isolated from the surface microlayer sample of brackish Lake Shihwa.</title>
        <authorList>
            <person name="Choi J.Y."/>
            <person name="Hwang C.Y."/>
        </authorList>
    </citation>
    <scope>NUCLEOTIDE SEQUENCE</scope>
    <source>
        <strain evidence="2">HL-RS19</strain>
    </source>
</reference>
<dbReference type="KEGG" id="lnu:N7U66_10410"/>
<evidence type="ECO:0008006" key="4">
    <source>
        <dbReference type="Google" id="ProtNLM"/>
    </source>
</evidence>
<evidence type="ECO:0000313" key="3">
    <source>
        <dbReference type="Proteomes" id="UP001164705"/>
    </source>
</evidence>
<accession>A0A9E8MY06</accession>
<proteinExistence type="predicted"/>
<dbReference type="InterPro" id="IPR036514">
    <property type="entry name" value="SGNH_hydro_sf"/>
</dbReference>
<name>A0A9E8MY06_9FLAO</name>
<evidence type="ECO:0000313" key="2">
    <source>
        <dbReference type="EMBL" id="WAC03787.1"/>
    </source>
</evidence>
<gene>
    <name evidence="2" type="ORF">N7U66_10410</name>
</gene>
<dbReference type="GO" id="GO:0016788">
    <property type="term" value="F:hydrolase activity, acting on ester bonds"/>
    <property type="evidence" value="ECO:0007669"/>
    <property type="project" value="UniProtKB-ARBA"/>
</dbReference>
<dbReference type="Gene3D" id="3.40.50.1110">
    <property type="entry name" value="SGNH hydrolase"/>
    <property type="match status" value="1"/>
</dbReference>
<keyword evidence="1" id="KW-1133">Transmembrane helix</keyword>
<keyword evidence="1" id="KW-0472">Membrane</keyword>
<organism evidence="2 3">
    <name type="scientific">Lacinutrix neustonica</name>
    <dbReference type="NCBI Taxonomy" id="2980107"/>
    <lineage>
        <taxon>Bacteria</taxon>
        <taxon>Pseudomonadati</taxon>
        <taxon>Bacteroidota</taxon>
        <taxon>Flavobacteriia</taxon>
        <taxon>Flavobacteriales</taxon>
        <taxon>Flavobacteriaceae</taxon>
        <taxon>Lacinutrix</taxon>
    </lineage>
</organism>
<dbReference type="EMBL" id="CP113088">
    <property type="protein sequence ID" value="WAC03787.1"/>
    <property type="molecule type" value="Genomic_DNA"/>
</dbReference>
<keyword evidence="3" id="KW-1185">Reference proteome</keyword>
<dbReference type="AlphaFoldDB" id="A0A9E8MY06"/>
<keyword evidence="1" id="KW-0812">Transmembrane</keyword>
<dbReference type="SUPFAM" id="SSF52266">
    <property type="entry name" value="SGNH hydrolase"/>
    <property type="match status" value="1"/>
</dbReference>
<sequence>MKFIRLLLINLAVLSGLLLILGLMAYFMEANRIKAFFTFKQPKQAQYFIPDSTAIFIHKPNIIIYDHWGTPQQQMSTERRTNNFGFREDEDIIEKQPNEFRILVTGDSHTDGVLKHNTQSFINLWEKKLNASDSTRYYNCINGGVGYYTFRNYYGFLEKYKTLKPEIFVINVFTGNDFREAAIFEDDRTSVPNVYRSLSMRVCRKIQSKAQKSIPYNQGLEQILFYKYFPRREKTYTSSIKTISFED</sequence>
<feature type="transmembrane region" description="Helical" evidence="1">
    <location>
        <begin position="7"/>
        <end position="28"/>
    </location>
</feature>
<evidence type="ECO:0000256" key="1">
    <source>
        <dbReference type="SAM" id="Phobius"/>
    </source>
</evidence>
<dbReference type="Proteomes" id="UP001164705">
    <property type="component" value="Chromosome"/>
</dbReference>
<protein>
    <recommendedName>
        <fullName evidence="4">SGNH/GDSL hydrolase family protein</fullName>
    </recommendedName>
</protein>